<dbReference type="CDD" id="cd07129">
    <property type="entry name" value="ALDH_KGSADH"/>
    <property type="match status" value="1"/>
</dbReference>
<evidence type="ECO:0000313" key="4">
    <source>
        <dbReference type="Proteomes" id="UP000198432"/>
    </source>
</evidence>
<dbReference type="Gene3D" id="3.40.605.10">
    <property type="entry name" value="Aldehyde Dehydrogenase, Chain A, domain 1"/>
    <property type="match status" value="1"/>
</dbReference>
<keyword evidence="1" id="KW-0560">Oxidoreductase</keyword>
<dbReference type="Gene3D" id="3.40.309.10">
    <property type="entry name" value="Aldehyde Dehydrogenase, Chain A, domain 2"/>
    <property type="match status" value="1"/>
</dbReference>
<reference evidence="4" key="1">
    <citation type="submission" date="2017-06" db="EMBL/GenBank/DDBJ databases">
        <authorList>
            <person name="Varghese N."/>
            <person name="Submissions S."/>
        </authorList>
    </citation>
    <scope>NUCLEOTIDE SEQUENCE [LARGE SCALE GENOMIC DNA]</scope>
    <source>
        <strain evidence="4">NKM1</strain>
    </source>
</reference>
<feature type="domain" description="Aldehyde dehydrogenase" evidence="2">
    <location>
        <begin position="28"/>
        <end position="470"/>
    </location>
</feature>
<organism evidence="3 4">
    <name type="scientific">Pontibacter ummariensis</name>
    <dbReference type="NCBI Taxonomy" id="1610492"/>
    <lineage>
        <taxon>Bacteria</taxon>
        <taxon>Pseudomonadati</taxon>
        <taxon>Bacteroidota</taxon>
        <taxon>Cytophagia</taxon>
        <taxon>Cytophagales</taxon>
        <taxon>Hymenobacteraceae</taxon>
        <taxon>Pontibacter</taxon>
    </lineage>
</organism>
<dbReference type="Pfam" id="PF00171">
    <property type="entry name" value="Aldedh"/>
    <property type="match status" value="1"/>
</dbReference>
<accession>A0A239B9I1</accession>
<dbReference type="InterPro" id="IPR016162">
    <property type="entry name" value="Ald_DH_N"/>
</dbReference>
<dbReference type="GO" id="GO:0016620">
    <property type="term" value="F:oxidoreductase activity, acting on the aldehyde or oxo group of donors, NAD or NADP as acceptor"/>
    <property type="evidence" value="ECO:0007669"/>
    <property type="project" value="InterPro"/>
</dbReference>
<dbReference type="InterPro" id="IPR016163">
    <property type="entry name" value="Ald_DH_C"/>
</dbReference>
<name>A0A239B9I1_9BACT</name>
<dbReference type="InterPro" id="IPR015590">
    <property type="entry name" value="Aldehyde_DH_dom"/>
</dbReference>
<dbReference type="EMBL" id="FZOQ01000001">
    <property type="protein sequence ID" value="SNS03864.1"/>
    <property type="molecule type" value="Genomic_DNA"/>
</dbReference>
<evidence type="ECO:0000259" key="2">
    <source>
        <dbReference type="Pfam" id="PF00171"/>
    </source>
</evidence>
<protein>
    <submittedName>
        <fullName evidence="3">NADP-dependent aldehyde dehydrogenase</fullName>
    </submittedName>
</protein>
<proteinExistence type="predicted"/>
<gene>
    <name evidence="3" type="ORF">SAMN06296052_101208</name>
</gene>
<dbReference type="SUPFAM" id="SSF53720">
    <property type="entry name" value="ALDH-like"/>
    <property type="match status" value="1"/>
</dbReference>
<dbReference type="InterPro" id="IPR050740">
    <property type="entry name" value="Aldehyde_DH_Superfamily"/>
</dbReference>
<sequence>MSSNQAPYTMELTGRNIIGHAVVGEGKETFFAVNPSSGTEIEPGFREASLEEIDEAIQEAAKAFQEYRNKTGQEKAELLEAIAEEIMALGEGLITRCMEETGLPEARLVGERGRTVNQLKLFAQLLREGSWVDARIDTADPERKPLPKPDIRSMLRPLGPVGVFGASNFPLAFSVAGGDTASALAAGCTVVVKAHQAHPGTSEMVGRAIQRAMQQCHMPEGTFSMVQGASTEVGQAIVRHPQIKAIGFTGSFRGGKALFDEANKRVEPIPVYAEMGSTNPVFILPRALQERKDNMARDLAASVTLGVGQFCTNPGLIFLQDAAEEKEFRQLLAQHIGDMSGGVMLTSGIRGNYERGIEQLSKIKGVEVLAKGKADTSACHGTAYLLHTSVQRFLEEEALEEEVFGPSSLTVTAKDKEELLQAAERLRGHLTVTVHGTEEDLLEHRDLIDVLEQKAGRLILNGYPTGVEVGYAMVHGGPFPATTDSRTTSVGAAAITRFARPVCYQAFPMALLPDELKDENPLQIWRLVNGALKKG</sequence>
<dbReference type="InterPro" id="IPR016161">
    <property type="entry name" value="Ald_DH/histidinol_DH"/>
</dbReference>
<dbReference type="AlphaFoldDB" id="A0A239B9I1"/>
<evidence type="ECO:0000256" key="1">
    <source>
        <dbReference type="ARBA" id="ARBA00023002"/>
    </source>
</evidence>
<dbReference type="PANTHER" id="PTHR43353:SF3">
    <property type="entry name" value="ALDEHYDE DEHYDROGENASE-RELATED"/>
    <property type="match status" value="1"/>
</dbReference>
<dbReference type="Proteomes" id="UP000198432">
    <property type="component" value="Unassembled WGS sequence"/>
</dbReference>
<dbReference type="PANTHER" id="PTHR43353">
    <property type="entry name" value="SUCCINATE-SEMIALDEHYDE DEHYDROGENASE, MITOCHONDRIAL"/>
    <property type="match status" value="1"/>
</dbReference>
<dbReference type="InterPro" id="IPR044151">
    <property type="entry name" value="ALDH_KGSADH"/>
</dbReference>
<evidence type="ECO:0000313" key="3">
    <source>
        <dbReference type="EMBL" id="SNS03864.1"/>
    </source>
</evidence>
<keyword evidence="4" id="KW-1185">Reference proteome</keyword>